<feature type="domain" description="EAL" evidence="3">
    <location>
        <begin position="550"/>
        <end position="803"/>
    </location>
</feature>
<keyword evidence="1" id="KW-1133">Transmembrane helix</keyword>
<feature type="transmembrane region" description="Helical" evidence="1">
    <location>
        <begin position="116"/>
        <end position="134"/>
    </location>
</feature>
<dbReference type="InterPro" id="IPR035965">
    <property type="entry name" value="PAS-like_dom_sf"/>
</dbReference>
<dbReference type="Pfam" id="PF13426">
    <property type="entry name" value="PAS_9"/>
    <property type="match status" value="1"/>
</dbReference>
<evidence type="ECO:0000313" key="6">
    <source>
        <dbReference type="Proteomes" id="UP000006844"/>
    </source>
</evidence>
<gene>
    <name evidence="5" type="ordered locus">AciPR4_0310</name>
</gene>
<evidence type="ECO:0000313" key="5">
    <source>
        <dbReference type="EMBL" id="ADV81147.1"/>
    </source>
</evidence>
<evidence type="ECO:0000259" key="4">
    <source>
        <dbReference type="PROSITE" id="PS50887"/>
    </source>
</evidence>
<keyword evidence="1" id="KW-0812">Transmembrane</keyword>
<dbReference type="GO" id="GO:0003824">
    <property type="term" value="F:catalytic activity"/>
    <property type="evidence" value="ECO:0007669"/>
    <property type="project" value="UniProtKB-ARBA"/>
</dbReference>
<dbReference type="InterPro" id="IPR000160">
    <property type="entry name" value="GGDEF_dom"/>
</dbReference>
<dbReference type="InterPro" id="IPR001633">
    <property type="entry name" value="EAL_dom"/>
</dbReference>
<dbReference type="InterPro" id="IPR029787">
    <property type="entry name" value="Nucleotide_cyclase"/>
</dbReference>
<dbReference type="InterPro" id="IPR035919">
    <property type="entry name" value="EAL_sf"/>
</dbReference>
<organism evidence="5 6">
    <name type="scientific">Terriglobus saanensis (strain ATCC BAA-1853 / DSM 23119 / SP1PR4)</name>
    <dbReference type="NCBI Taxonomy" id="401053"/>
    <lineage>
        <taxon>Bacteria</taxon>
        <taxon>Pseudomonadati</taxon>
        <taxon>Acidobacteriota</taxon>
        <taxon>Terriglobia</taxon>
        <taxon>Terriglobales</taxon>
        <taxon>Acidobacteriaceae</taxon>
        <taxon>Terriglobus</taxon>
    </lineage>
</organism>
<sequence>MRGTLFDLVLLPLLTLFFAVLQAKRMERRFRFWLVGWTCFLLSIAMWQLSFAILQNGKIQEAIRLDTLILTGLAFLISFLPEETSWKISALYAGLLGIPAFAVTQASLASHNISNLWSLALLQAIALLATTRLRQRPRSGLFWLAIALSSLPVTLLLNLGFKGSVDERYECIPLQMFAACGLLFFALPAKAQAGRWIGSVGFLLWAGCYSVLCFFTGHTALLLTTWQIWNIPRYLVGFGMILKVIEQDTAALKELSEEYRLLYENNPHPMWIFDSVTNRFLSVNDAAVQNYGYTREEFLSMTIFDIRPERERKKLAAELHDPQLLNKNVWQHRRKNGSLFEVEITAHHVTFLGKPARFVLTMDITEREELNRSLVHNAQHDPLTGLPNRLLLEDRAQQALLRARREKDLVALFTIDVDHFKQVNDTFGHPVGDEVLMAIAQRLKSRVREADTLARTGGEEFTLIVGGIRSEIGARKFASILLDIFLHPIKLPAHEIKTSISIGVALFPEDGDTLEEIRKQSDKALYQAKRLGRNRAVFSSEGLRAEVDETEKIEASLRQAIHEKSIQVVYQPIFDSARRICCVEALVRIAPLQADGIGPTQFIPIAEETGLIVPLGLLVLERACEQIAAWRRDGTGCVEFAVNVSCHQMFQTGYADQVLATLNRFDLPPQLLHLELTETTILRDFSDIVQGMNLLAASGVRFSIDDFGTGYSSLERLTELPIATVKIDRSFIHKLPGHTGALGIVQAISQIAKHLDLDVVAEGVETEEQIELLLDLDRHKLQGFLLSRPLSAAEFSARVASGDLVLAEDPLLSREEPLLNAPIPPL</sequence>
<dbReference type="SUPFAM" id="SSF141868">
    <property type="entry name" value="EAL domain-like"/>
    <property type="match status" value="1"/>
</dbReference>
<dbReference type="PROSITE" id="PS50883">
    <property type="entry name" value="EAL"/>
    <property type="match status" value="1"/>
</dbReference>
<dbReference type="SMART" id="SM00267">
    <property type="entry name" value="GGDEF"/>
    <property type="match status" value="1"/>
</dbReference>
<dbReference type="CDD" id="cd01948">
    <property type="entry name" value="EAL"/>
    <property type="match status" value="1"/>
</dbReference>
<dbReference type="Gene3D" id="3.30.450.20">
    <property type="entry name" value="PAS domain"/>
    <property type="match status" value="1"/>
</dbReference>
<dbReference type="STRING" id="401053.AciPR4_0310"/>
<dbReference type="KEGG" id="tsa:AciPR4_0310"/>
<dbReference type="NCBIfam" id="TIGR00229">
    <property type="entry name" value="sensory_box"/>
    <property type="match status" value="1"/>
</dbReference>
<proteinExistence type="predicted"/>
<dbReference type="Gene3D" id="3.20.20.450">
    <property type="entry name" value="EAL domain"/>
    <property type="match status" value="1"/>
</dbReference>
<dbReference type="SUPFAM" id="SSF55073">
    <property type="entry name" value="Nucleotide cyclase"/>
    <property type="match status" value="1"/>
</dbReference>
<keyword evidence="6" id="KW-1185">Reference proteome</keyword>
<dbReference type="CDD" id="cd01949">
    <property type="entry name" value="GGDEF"/>
    <property type="match status" value="1"/>
</dbReference>
<dbReference type="HOGENOM" id="CLU_000445_129_3_0"/>
<evidence type="ECO:0000259" key="3">
    <source>
        <dbReference type="PROSITE" id="PS50883"/>
    </source>
</evidence>
<feature type="transmembrane region" description="Helical" evidence="1">
    <location>
        <begin position="63"/>
        <end position="80"/>
    </location>
</feature>
<dbReference type="InterPro" id="IPR043128">
    <property type="entry name" value="Rev_trsase/Diguanyl_cyclase"/>
</dbReference>
<dbReference type="SMART" id="SM00052">
    <property type="entry name" value="EAL"/>
    <property type="match status" value="1"/>
</dbReference>
<dbReference type="InterPro" id="IPR000014">
    <property type="entry name" value="PAS"/>
</dbReference>
<dbReference type="PROSITE" id="PS50887">
    <property type="entry name" value="GGDEF"/>
    <property type="match status" value="1"/>
</dbReference>
<dbReference type="EMBL" id="CP002467">
    <property type="protein sequence ID" value="ADV81147.1"/>
    <property type="molecule type" value="Genomic_DNA"/>
</dbReference>
<accession>E8V1F2</accession>
<dbReference type="eggNOG" id="COG5001">
    <property type="taxonomic scope" value="Bacteria"/>
</dbReference>
<dbReference type="Pfam" id="PF00990">
    <property type="entry name" value="GGDEF"/>
    <property type="match status" value="1"/>
</dbReference>
<feature type="transmembrane region" description="Helical" evidence="1">
    <location>
        <begin position="140"/>
        <end position="159"/>
    </location>
</feature>
<feature type="domain" description="GGDEF" evidence="4">
    <location>
        <begin position="408"/>
        <end position="541"/>
    </location>
</feature>
<feature type="transmembrane region" description="Helical" evidence="1">
    <location>
        <begin position="33"/>
        <end position="54"/>
    </location>
</feature>
<dbReference type="SUPFAM" id="SSF55785">
    <property type="entry name" value="PYP-like sensor domain (PAS domain)"/>
    <property type="match status" value="1"/>
</dbReference>
<dbReference type="Gene3D" id="3.30.70.270">
    <property type="match status" value="1"/>
</dbReference>
<feature type="transmembrane region" description="Helical" evidence="1">
    <location>
        <begin position="171"/>
        <end position="190"/>
    </location>
</feature>
<dbReference type="NCBIfam" id="TIGR00254">
    <property type="entry name" value="GGDEF"/>
    <property type="match status" value="1"/>
</dbReference>
<evidence type="ECO:0000259" key="2">
    <source>
        <dbReference type="PROSITE" id="PS50112"/>
    </source>
</evidence>
<name>E8V1F2_TERSS</name>
<evidence type="ECO:0000256" key="1">
    <source>
        <dbReference type="SAM" id="Phobius"/>
    </source>
</evidence>
<keyword evidence="1" id="KW-0472">Membrane</keyword>
<dbReference type="PANTHER" id="PTHR44757">
    <property type="entry name" value="DIGUANYLATE CYCLASE DGCP"/>
    <property type="match status" value="1"/>
</dbReference>
<dbReference type="AlphaFoldDB" id="E8V1F2"/>
<feature type="transmembrane region" description="Helical" evidence="1">
    <location>
        <begin position="86"/>
        <end position="104"/>
    </location>
</feature>
<dbReference type="FunFam" id="3.30.70.270:FF:000001">
    <property type="entry name" value="Diguanylate cyclase domain protein"/>
    <property type="match status" value="1"/>
</dbReference>
<dbReference type="InterPro" id="IPR052155">
    <property type="entry name" value="Biofilm_reg_signaling"/>
</dbReference>
<dbReference type="Pfam" id="PF00563">
    <property type="entry name" value="EAL"/>
    <property type="match status" value="1"/>
</dbReference>
<dbReference type="CDD" id="cd00130">
    <property type="entry name" value="PAS"/>
    <property type="match status" value="1"/>
</dbReference>
<dbReference type="SMART" id="SM00091">
    <property type="entry name" value="PAS"/>
    <property type="match status" value="1"/>
</dbReference>
<reference evidence="5 6" key="1">
    <citation type="journal article" date="2012" name="Stand. Genomic Sci.">
        <title>Complete genome sequence of Terriglobus saanensis type strain SP1PR4(T), an Acidobacteria from tundra soil.</title>
        <authorList>
            <person name="Rawat S.R."/>
            <person name="Mannisto M.K."/>
            <person name="Starovoytov V."/>
            <person name="Goodwin L."/>
            <person name="Nolan M."/>
            <person name="Hauser L."/>
            <person name="Land M."/>
            <person name="Davenport K.W."/>
            <person name="Woyke T."/>
            <person name="Haggblom M.M."/>
        </authorList>
    </citation>
    <scope>NUCLEOTIDE SEQUENCE</scope>
    <source>
        <strain evidence="6">ATCC BAA-1853 / DSM 23119 / SP1PR4</strain>
    </source>
</reference>
<protein>
    <submittedName>
        <fullName evidence="5">Diguanylate cyclase/phosphodiesterase with PAS/PAC sensor(S)</fullName>
    </submittedName>
</protein>
<dbReference type="Proteomes" id="UP000006844">
    <property type="component" value="Chromosome"/>
</dbReference>
<feature type="domain" description="PAS" evidence="2">
    <location>
        <begin position="255"/>
        <end position="320"/>
    </location>
</feature>
<dbReference type="PANTHER" id="PTHR44757:SF2">
    <property type="entry name" value="BIOFILM ARCHITECTURE MAINTENANCE PROTEIN MBAA"/>
    <property type="match status" value="1"/>
</dbReference>
<feature type="transmembrane region" description="Helical" evidence="1">
    <location>
        <begin position="202"/>
        <end position="223"/>
    </location>
</feature>
<dbReference type="PROSITE" id="PS50112">
    <property type="entry name" value="PAS"/>
    <property type="match status" value="1"/>
</dbReference>